<name>A0A150LDN4_9BACI</name>
<dbReference type="AlphaFoldDB" id="A0A150LDN4"/>
<proteinExistence type="predicted"/>
<evidence type="ECO:0000313" key="3">
    <source>
        <dbReference type="Proteomes" id="UP000075683"/>
    </source>
</evidence>
<accession>A0A150LDN4</accession>
<evidence type="ECO:0000256" key="1">
    <source>
        <dbReference type="SAM" id="MobiDB-lite"/>
    </source>
</evidence>
<reference evidence="2 3" key="1">
    <citation type="submission" date="2016-01" db="EMBL/GenBank/DDBJ databases">
        <title>Draft Genome Sequences of Seven Thermophilic Sporeformers Isolated from Foods.</title>
        <authorList>
            <person name="Berendsen E.M."/>
            <person name="Wells-Bennik M.H."/>
            <person name="Krawcyk A.O."/>
            <person name="De Jong A."/>
            <person name="Holsappel S."/>
            <person name="Eijlander R.T."/>
            <person name="Kuipers O.P."/>
        </authorList>
    </citation>
    <scope>NUCLEOTIDE SEQUENCE [LARGE SCALE GENOMIC DNA]</scope>
    <source>
        <strain evidence="2 3">B4135</strain>
    </source>
</reference>
<sequence length="140" mass="15495">MEKNLSNMDGKKSIIAEKTSITAQKMSNTVPGVRHPPRFVRYPCEFPHIAECPPCPPNPFEPGNLTVTPYLRIGHYGSLNSAEKRRGTFPRSTSGGRRAGKKNPSMATPDDLDDPPYSPHLFFRQSRAKAGRPPFLCGKS</sequence>
<evidence type="ECO:0000313" key="2">
    <source>
        <dbReference type="EMBL" id="KYD10374.1"/>
    </source>
</evidence>
<gene>
    <name evidence="2" type="ORF">B4135_3549</name>
</gene>
<dbReference type="Proteomes" id="UP000075683">
    <property type="component" value="Unassembled WGS sequence"/>
</dbReference>
<organism evidence="2 3">
    <name type="scientific">Caldibacillus debilis</name>
    <dbReference type="NCBI Taxonomy" id="301148"/>
    <lineage>
        <taxon>Bacteria</taxon>
        <taxon>Bacillati</taxon>
        <taxon>Bacillota</taxon>
        <taxon>Bacilli</taxon>
        <taxon>Bacillales</taxon>
        <taxon>Bacillaceae</taxon>
        <taxon>Caldibacillus</taxon>
    </lineage>
</organism>
<comment type="caution">
    <text evidence="2">The sequence shown here is derived from an EMBL/GenBank/DDBJ whole genome shotgun (WGS) entry which is preliminary data.</text>
</comment>
<dbReference type="EMBL" id="LQYT01000119">
    <property type="protein sequence ID" value="KYD10374.1"/>
    <property type="molecule type" value="Genomic_DNA"/>
</dbReference>
<protein>
    <submittedName>
        <fullName evidence="2">Uncharacterized protein</fullName>
    </submittedName>
</protein>
<feature type="region of interest" description="Disordered" evidence="1">
    <location>
        <begin position="81"/>
        <end position="126"/>
    </location>
</feature>